<proteinExistence type="inferred from homology"/>
<keyword evidence="8" id="KW-1185">Reference proteome</keyword>
<dbReference type="GeneID" id="42003292"/>
<dbReference type="InterPro" id="IPR018256">
    <property type="entry name" value="Ribosomal_eL13_CS"/>
</dbReference>
<evidence type="ECO:0000256" key="4">
    <source>
        <dbReference type="ARBA" id="ARBA00023274"/>
    </source>
</evidence>
<reference evidence="7 8" key="1">
    <citation type="journal article" date="2019" name="Sci. Rep.">
        <title>Comparative genomics of chytrid fungi reveal insights into the obligate biotrophic and pathogenic lifestyle of Synchytrium endobioticum.</title>
        <authorList>
            <person name="van de Vossenberg B.T.L.H."/>
            <person name="Warris S."/>
            <person name="Nguyen H.D.T."/>
            <person name="van Gent-Pelzer M.P.E."/>
            <person name="Joly D.L."/>
            <person name="van de Geest H.C."/>
            <person name="Bonants P.J.M."/>
            <person name="Smith D.S."/>
            <person name="Levesque C.A."/>
            <person name="van der Lee T.A.J."/>
        </authorList>
    </citation>
    <scope>NUCLEOTIDE SEQUENCE [LARGE SCALE GENOMIC DNA]</scope>
    <source>
        <strain evidence="7 8">JEL517</strain>
    </source>
</reference>
<dbReference type="AlphaFoldDB" id="A0A507CC77"/>
<dbReference type="STRING" id="1806994.A0A507CC77"/>
<evidence type="ECO:0000256" key="2">
    <source>
        <dbReference type="ARBA" id="ARBA00010528"/>
    </source>
</evidence>
<comment type="caution">
    <text evidence="7">The sequence shown here is derived from an EMBL/GenBank/DDBJ whole genome shotgun (WGS) entry which is preliminary data.</text>
</comment>
<evidence type="ECO:0000256" key="5">
    <source>
        <dbReference type="RuleBase" id="RU000572"/>
    </source>
</evidence>
<comment type="similarity">
    <text evidence="2">Belongs to the universal ribosomal protein uL4 family.</text>
</comment>
<name>A0A507CC77_9FUNG</name>
<evidence type="ECO:0000256" key="6">
    <source>
        <dbReference type="SAM" id="MobiDB-lite"/>
    </source>
</evidence>
<dbReference type="OrthoDB" id="275876at2759"/>
<dbReference type="InterPro" id="IPR023574">
    <property type="entry name" value="Ribosomal_uL4_dom_sf"/>
</dbReference>
<dbReference type="EMBL" id="QEAO01000008">
    <property type="protein sequence ID" value="TPX35544.1"/>
    <property type="molecule type" value="Genomic_DNA"/>
</dbReference>
<accession>A0A507CC77</accession>
<dbReference type="GO" id="GO:0006412">
    <property type="term" value="P:translation"/>
    <property type="evidence" value="ECO:0007669"/>
    <property type="project" value="InterPro"/>
</dbReference>
<dbReference type="Pfam" id="PF01294">
    <property type="entry name" value="Ribosomal_L13e"/>
    <property type="match status" value="1"/>
</dbReference>
<dbReference type="SUPFAM" id="SSF52166">
    <property type="entry name" value="Ribosomal protein L4"/>
    <property type="match status" value="1"/>
</dbReference>
<sequence length="495" mass="54858">MTRRVARIIAANQGWLPLSRGRASAVGIESTDASHPTTSVPSISTERGLLHANTPIISFSDKKHISEVQAPKKANSLLSSSSPLQAWLQSFSTSNYLGLMELDRSVFGVNPIRQDLIRRAIDYELSWLAQGTESSKNLGQVRGSTVKRLTQKGRGAARHGTFRANQMRGGYAAHGPRPHIRTLDIPAKVYQAGLRSALSVKYLQDQLLVVDSLQLDSPSKVDLFERLQALNISGKSCFFLVGSDQPSTNLIHAADMFESVRLDDGSKERALMVANVRHVTVHPLMVNEYVVVDKAAVEHFRKDWQLRVKTWFDQPGRKNRRRQARVQKAAAIAPRPIDGLLKPAVRGQTIKYNSKLRSGRGFSLIELKQAGIRRKEARTIGIAVDHRRKNRSEEGLAMNVERLKAYKSRLIVFPKKGKRSTEVTSATQLAGPIIPIVQVAPVVAFGKLPAGEQKAYAFKKLRVSATDLRMKGKRDAKAKAAEEESEKSGKKKESE</sequence>
<comment type="similarity">
    <text evidence="1 5">Belongs to the eukaryotic ribosomal protein eL13 family.</text>
</comment>
<dbReference type="Gene3D" id="3.40.1370.10">
    <property type="match status" value="1"/>
</dbReference>
<keyword evidence="4 5" id="KW-0687">Ribonucleoprotein</keyword>
<evidence type="ECO:0000256" key="3">
    <source>
        <dbReference type="ARBA" id="ARBA00022980"/>
    </source>
</evidence>
<dbReference type="PANTHER" id="PTHR11722:SF0">
    <property type="entry name" value="LARGE RIBOSOMAL SUBUNIT PROTEIN EL13"/>
    <property type="match status" value="1"/>
</dbReference>
<dbReference type="Proteomes" id="UP000319731">
    <property type="component" value="Unassembled WGS sequence"/>
</dbReference>
<dbReference type="PROSITE" id="PS01104">
    <property type="entry name" value="RIBOSOMAL_L13E"/>
    <property type="match status" value="1"/>
</dbReference>
<protein>
    <recommendedName>
        <fullName evidence="5">60S ribosomal protein L13</fullName>
    </recommendedName>
</protein>
<dbReference type="InterPro" id="IPR001380">
    <property type="entry name" value="Ribosomal_eL13"/>
</dbReference>
<dbReference type="GO" id="GO:0003723">
    <property type="term" value="F:RNA binding"/>
    <property type="evidence" value="ECO:0007669"/>
    <property type="project" value="TreeGrafter"/>
</dbReference>
<evidence type="ECO:0000313" key="8">
    <source>
        <dbReference type="Proteomes" id="UP000319731"/>
    </source>
</evidence>
<feature type="region of interest" description="Disordered" evidence="6">
    <location>
        <begin position="469"/>
        <end position="495"/>
    </location>
</feature>
<evidence type="ECO:0000256" key="1">
    <source>
        <dbReference type="ARBA" id="ARBA00005640"/>
    </source>
</evidence>
<organism evidence="7 8">
    <name type="scientific">Synchytrium microbalum</name>
    <dbReference type="NCBI Taxonomy" id="1806994"/>
    <lineage>
        <taxon>Eukaryota</taxon>
        <taxon>Fungi</taxon>
        <taxon>Fungi incertae sedis</taxon>
        <taxon>Chytridiomycota</taxon>
        <taxon>Chytridiomycota incertae sedis</taxon>
        <taxon>Chytridiomycetes</taxon>
        <taxon>Synchytriales</taxon>
        <taxon>Synchytriaceae</taxon>
        <taxon>Synchytrium</taxon>
    </lineage>
</organism>
<gene>
    <name evidence="7" type="ORF">SmJEL517_g02067</name>
</gene>
<dbReference type="PANTHER" id="PTHR11722">
    <property type="entry name" value="60S RIBOSOMAL PROTEIN L13"/>
    <property type="match status" value="1"/>
</dbReference>
<keyword evidence="3 5" id="KW-0689">Ribosomal protein</keyword>
<evidence type="ECO:0000313" key="7">
    <source>
        <dbReference type="EMBL" id="TPX35544.1"/>
    </source>
</evidence>
<dbReference type="HAMAP" id="MF_00499">
    <property type="entry name" value="Ribosomal_eL13"/>
    <property type="match status" value="1"/>
</dbReference>
<dbReference type="GO" id="GO:0022625">
    <property type="term" value="C:cytosolic large ribosomal subunit"/>
    <property type="evidence" value="ECO:0007669"/>
    <property type="project" value="TreeGrafter"/>
</dbReference>
<dbReference type="GO" id="GO:0003735">
    <property type="term" value="F:structural constituent of ribosome"/>
    <property type="evidence" value="ECO:0007669"/>
    <property type="project" value="InterPro"/>
</dbReference>
<dbReference type="RefSeq" id="XP_031026017.1">
    <property type="nucleotide sequence ID" value="XM_031167995.1"/>
</dbReference>